<evidence type="ECO:0000313" key="1">
    <source>
        <dbReference type="EMBL" id="HGZ43349.1"/>
    </source>
</evidence>
<comment type="caution">
    <text evidence="1">The sequence shown here is derived from an EMBL/GenBank/DDBJ whole genome shotgun (WGS) entry which is preliminary data.</text>
</comment>
<accession>A0A832I1F8</accession>
<sequence length="377" mass="40308">MQAFVFTDESLARHAGRFVWLSMDGEKAVNAGLRARLALVGYPSFYVVDPATERVAFRWVGAFTAPQFPRVLDAAENALRGGGTPLDRLAARADSLYAVGRDSAAAVIYREALAAAPADWPHAPRVLESLLFALLNSGQRESCAALARERLPSLGRTGHAAAVAGLGLDAALALPAQHPERAALVAALEPALRGFVADTAVTMADDDRSGLWIVALAARKDARDSTGARATAEAWSAFLEQAAARAPTPAARTVFDSHRLSAYLEIGRPERAAAMLEVSARDFPNDYNPPARLAVALRAMGRLDEALAAADRALALAYGPRRVNVFRTRAEILLERGDRDGARATLRDAERHVESLPAPQRSAAALADLRRRLAALE</sequence>
<dbReference type="EMBL" id="DSQF01000017">
    <property type="protein sequence ID" value="HGZ43349.1"/>
    <property type="molecule type" value="Genomic_DNA"/>
</dbReference>
<reference evidence="1" key="1">
    <citation type="journal article" date="2020" name="mSystems">
        <title>Genome- and Community-Level Interaction Insights into Carbon Utilization and Element Cycling Functions of Hydrothermarchaeota in Hydrothermal Sediment.</title>
        <authorList>
            <person name="Zhou Z."/>
            <person name="Liu Y."/>
            <person name="Xu W."/>
            <person name="Pan J."/>
            <person name="Luo Z.H."/>
            <person name="Li M."/>
        </authorList>
    </citation>
    <scope>NUCLEOTIDE SEQUENCE [LARGE SCALE GENOMIC DNA]</scope>
    <source>
        <strain evidence="1">SpSt-381</strain>
    </source>
</reference>
<dbReference type="AlphaFoldDB" id="A0A832I1F8"/>
<proteinExistence type="predicted"/>
<name>A0A832I1F8_UNCEI</name>
<protein>
    <submittedName>
        <fullName evidence="1">Tetratricopeptide repeat protein</fullName>
    </submittedName>
</protein>
<dbReference type="Gene3D" id="1.25.40.10">
    <property type="entry name" value="Tetratricopeptide repeat domain"/>
    <property type="match status" value="1"/>
</dbReference>
<dbReference type="Pfam" id="PF13424">
    <property type="entry name" value="TPR_12"/>
    <property type="match status" value="1"/>
</dbReference>
<dbReference type="Gene3D" id="3.40.30.10">
    <property type="entry name" value="Glutaredoxin"/>
    <property type="match status" value="1"/>
</dbReference>
<organism evidence="1">
    <name type="scientific">Eiseniibacteriota bacterium</name>
    <dbReference type="NCBI Taxonomy" id="2212470"/>
    <lineage>
        <taxon>Bacteria</taxon>
        <taxon>Candidatus Eiseniibacteriota</taxon>
    </lineage>
</organism>
<dbReference type="SUPFAM" id="SSF48452">
    <property type="entry name" value="TPR-like"/>
    <property type="match status" value="1"/>
</dbReference>
<dbReference type="InterPro" id="IPR011990">
    <property type="entry name" value="TPR-like_helical_dom_sf"/>
</dbReference>
<gene>
    <name evidence="1" type="ORF">ENR23_07990</name>
</gene>